<comment type="caution">
    <text evidence="4">The sequence shown here is derived from an EMBL/GenBank/DDBJ whole genome shotgun (WGS) entry which is preliminary data.</text>
</comment>
<evidence type="ECO:0000256" key="1">
    <source>
        <dbReference type="SAM" id="Phobius"/>
    </source>
</evidence>
<feature type="domain" description="Pyrrolo-quinoline quinone repeat" evidence="2">
    <location>
        <begin position="484"/>
        <end position="707"/>
    </location>
</feature>
<name>M0AJ50_NATA1</name>
<dbReference type="Pfam" id="PF13360">
    <property type="entry name" value="PQQ_2"/>
    <property type="match status" value="1"/>
</dbReference>
<keyword evidence="1" id="KW-0472">Membrane</keyword>
<dbReference type="InterPro" id="IPR011047">
    <property type="entry name" value="Quinoprotein_ADH-like_sf"/>
</dbReference>
<evidence type="ECO:0000259" key="3">
    <source>
        <dbReference type="Pfam" id="PF26255"/>
    </source>
</evidence>
<dbReference type="Gene3D" id="2.130.10.10">
    <property type="entry name" value="YVTN repeat-like/Quinoprotein amine dehydrogenase"/>
    <property type="match status" value="1"/>
</dbReference>
<dbReference type="RefSeq" id="WP_006110760.1">
    <property type="nucleotide sequence ID" value="NZ_AOIO01000040.1"/>
</dbReference>
<evidence type="ECO:0000313" key="5">
    <source>
        <dbReference type="Proteomes" id="UP000011554"/>
    </source>
</evidence>
<dbReference type="InterPro" id="IPR018391">
    <property type="entry name" value="PQQ_b-propeller_rpt"/>
</dbReference>
<dbReference type="AlphaFoldDB" id="M0AJ50"/>
<organism evidence="4 5">
    <name type="scientific">Natrialba asiatica (strain ATCC 700177 / DSM 12278 / JCM 9576 / FERM P-10747 / NBRC 102637 / 172P1)</name>
    <dbReference type="NCBI Taxonomy" id="29540"/>
    <lineage>
        <taxon>Archaea</taxon>
        <taxon>Methanobacteriati</taxon>
        <taxon>Methanobacteriota</taxon>
        <taxon>Stenosarchaea group</taxon>
        <taxon>Halobacteria</taxon>
        <taxon>Halobacteriales</taxon>
        <taxon>Natrialbaceae</taxon>
        <taxon>Natrialba</taxon>
    </lineage>
</organism>
<sequence length="956" mass="101239">MSAGPQPTDHEVVPGCSLTRRQALQAAAAVGAASIGTAASSGTVAADGGVVNGLKEAVTKAATTVAISSNPASLAVFVGAIAVNELQNSVSTSISADRHILHQHVHNEIEWMDSHLVNFGNYMQDTRPIASLEARHGMATAWEDGENSTTAYDYALQRIRQYYELPEFNNLHVGNKALLQLMYIHKNGMETSDPYPVTGTAYIDGVQSDSCQMRFTDAGDTQTVNWELHDGTVVDENAFDDIDHIDGADGVPESPVIEFRDFDTGDMLHSQPITQDVLDSYDPESHPLHGQGQVTFTSDDGTQYVTDLRFGVQNVGDASEDPSLGAQRAFDGLAWLDLHDRISTLSDDVVSRYDQSFIEDIYGELDAGNITPQQVRSPEGMARFLSGTDDPANDRFQIAWMQQFGFARADMSQVRGMAVNWTGSTDSWVDSDPNLDARHVYPAAKVENKRYDGVLFASDVPDSGLESGGQYAVGTIAYSGCGSNTLHAFDALTGETCWSQSQPSTVMGVATVPGQDLLFTVNGTSDGAIRAIDPTDGTEKWTVTPFSSTIPKALVATSDAVIVSASGASTIAFDVSSGDQMWSSNSASDSLSLSPDGDTLLVPDASVVALYANDGTERWTYGGLPNNATSAAISPDGNTMVCTGTAEAHALALPDSGGPTTSDQKWIKNSYTSNTALAAVTNEYGIVALANGDLFAYTLSDGTQQWQSGAGSGVNVLDISPDGSYVFEGNDAGTTVFDVADGTQVYSYNPDSATTFGIAFSVTDPVDGMIARSIMFDEGTDDRDGEGQIDLWNGVVEIGDMWDANGDSLTHVSDQTIADIEALSGTPDSIDTVVADMDQFDSQEDIMYTRDVQSILEHYGVEGQEGNVTTEEPDYSSPEYDSFDSSEYAEEMAALEEKIDQLESEQGSGGDGDGGLGLPNFGFGDGSGGVVGLAIIGVVVLAVVGFVTDLIPGVGE</sequence>
<keyword evidence="1" id="KW-0812">Transmembrane</keyword>
<dbReference type="eggNOG" id="arCOG02482">
    <property type="taxonomic scope" value="Archaea"/>
</dbReference>
<keyword evidence="5" id="KW-1185">Reference proteome</keyword>
<dbReference type="Proteomes" id="UP000011554">
    <property type="component" value="Unassembled WGS sequence"/>
</dbReference>
<dbReference type="Pfam" id="PF26255">
    <property type="entry name" value="Viral_env_HRPV"/>
    <property type="match status" value="1"/>
</dbReference>
<dbReference type="SMART" id="SM00564">
    <property type="entry name" value="PQQ"/>
    <property type="match status" value="5"/>
</dbReference>
<dbReference type="STRING" id="29540.C481_18290"/>
<dbReference type="Gene3D" id="2.40.10.480">
    <property type="match status" value="1"/>
</dbReference>
<feature type="domain" description="Envelope protein N-terminal" evidence="3">
    <location>
        <begin position="85"/>
        <end position="405"/>
    </location>
</feature>
<gene>
    <name evidence="4" type="ORF">C481_18290</name>
</gene>
<keyword evidence="1" id="KW-1133">Transmembrane helix</keyword>
<dbReference type="InterPro" id="IPR015943">
    <property type="entry name" value="WD40/YVTN_repeat-like_dom_sf"/>
</dbReference>
<dbReference type="PATRIC" id="fig|29540.5.peg.3723"/>
<dbReference type="OrthoDB" id="206221at2157"/>
<evidence type="ECO:0000259" key="2">
    <source>
        <dbReference type="Pfam" id="PF13360"/>
    </source>
</evidence>
<dbReference type="PANTHER" id="PTHR34512">
    <property type="entry name" value="CELL SURFACE PROTEIN"/>
    <property type="match status" value="1"/>
</dbReference>
<feature type="transmembrane region" description="Helical" evidence="1">
    <location>
        <begin position="930"/>
        <end position="951"/>
    </location>
</feature>
<dbReference type="PANTHER" id="PTHR34512:SF30">
    <property type="entry name" value="OUTER MEMBRANE PROTEIN ASSEMBLY FACTOR BAMB"/>
    <property type="match status" value="1"/>
</dbReference>
<dbReference type="EMBL" id="AOIO01000040">
    <property type="protein sequence ID" value="ELY97912.1"/>
    <property type="molecule type" value="Genomic_DNA"/>
</dbReference>
<protein>
    <recommendedName>
        <fullName evidence="6">Pyrrolo-quinoline quinone</fullName>
    </recommendedName>
</protein>
<evidence type="ECO:0008006" key="6">
    <source>
        <dbReference type="Google" id="ProtNLM"/>
    </source>
</evidence>
<dbReference type="InterPro" id="IPR002372">
    <property type="entry name" value="PQQ_rpt_dom"/>
</dbReference>
<evidence type="ECO:0000313" key="4">
    <source>
        <dbReference type="EMBL" id="ELY97912.1"/>
    </source>
</evidence>
<reference evidence="4 5" key="1">
    <citation type="journal article" date="2014" name="PLoS Genet.">
        <title>Phylogenetically driven sequencing of extremely halophilic archaea reveals strategies for static and dynamic osmo-response.</title>
        <authorList>
            <person name="Becker E.A."/>
            <person name="Seitzer P.M."/>
            <person name="Tritt A."/>
            <person name="Larsen D."/>
            <person name="Krusor M."/>
            <person name="Yao A.I."/>
            <person name="Wu D."/>
            <person name="Madern D."/>
            <person name="Eisen J.A."/>
            <person name="Darling A.E."/>
            <person name="Facciotti M.T."/>
        </authorList>
    </citation>
    <scope>NUCLEOTIDE SEQUENCE [LARGE SCALE GENOMIC DNA]</scope>
    <source>
        <strain evidence="4 5">DSM 12278</strain>
    </source>
</reference>
<dbReference type="eggNOG" id="arCOG07782">
    <property type="taxonomic scope" value="Archaea"/>
</dbReference>
<accession>M0AJ50</accession>
<dbReference type="InterPro" id="IPR006311">
    <property type="entry name" value="TAT_signal"/>
</dbReference>
<dbReference type="SUPFAM" id="SSF50998">
    <property type="entry name" value="Quinoprotein alcohol dehydrogenase-like"/>
    <property type="match status" value="1"/>
</dbReference>
<dbReference type="InterPro" id="IPR058677">
    <property type="entry name" value="ORF4_N"/>
</dbReference>
<proteinExistence type="predicted"/>
<dbReference type="PROSITE" id="PS51318">
    <property type="entry name" value="TAT"/>
    <property type="match status" value="1"/>
</dbReference>